<dbReference type="SMART" id="SM01008">
    <property type="entry name" value="Ald_Xan_dh_C"/>
    <property type="match status" value="1"/>
</dbReference>
<dbReference type="InterPro" id="IPR046867">
    <property type="entry name" value="AldOxase/xan_DH_MoCoBD2"/>
</dbReference>
<dbReference type="InterPro" id="IPR052516">
    <property type="entry name" value="N-heterocyclic_Hydroxylase"/>
</dbReference>
<name>A0A5D3KGU3_9BRAD</name>
<dbReference type="InterPro" id="IPR012368">
    <property type="entry name" value="OxRdtase_Mopterin-bd_su_IorB"/>
</dbReference>
<dbReference type="InterPro" id="IPR008274">
    <property type="entry name" value="AldOxase/xan_DH_MoCoBD1"/>
</dbReference>
<feature type="domain" description="Aldehyde oxidase/xanthine dehydrogenase a/b hammerhead" evidence="1">
    <location>
        <begin position="212"/>
        <end position="291"/>
    </location>
</feature>
<dbReference type="PIRSF" id="PIRSF036389">
    <property type="entry name" value="IOR_B"/>
    <property type="match status" value="1"/>
</dbReference>
<keyword evidence="3" id="KW-1185">Reference proteome</keyword>
<protein>
    <submittedName>
        <fullName evidence="2">Xanthine dehydrogenase family protein molybdopterin-binding subunit</fullName>
    </submittedName>
</protein>
<sequence>MNKHVSPKMNRRAFVIGTAAVGTGLAIGLDLPFGGPAVVRAAAASPEVNAWVVIRPDDTVVIRIARSEMGQGSLTGLAQLVAEELECDWSKVTTEYPTPGQSVARKRVWGDFSTGGSRGIRSSQDYVRKGGATARVMLIQAAADEWRVPASECTVAKGVITHTASGKTTTYGKVAEAAAKLTPPAEVKLKDPKDWTIAGKGLLRLDTADKTTGTMVYGIDIKLPGMLNAAIKDCPVFGGKVKSFDEAKITGMKGVKKIVKVGDSAVAVVADTWWHAKTALEALPIVWDEGDNAKVSSETIAKWLAEGLDDTQPAYVGNKNGDVKAAIAGAAKKVEAVYNYPYQNHATMEPMNATALYTADKCEVWCGTQNGEAAFAAVLEASGLPAEKCDVHKVMLGGGFGRRGMTDYVRQAVAIAKQMPGTPIKLLWSREEDMTHGRYHPITQCKMTGAFDADNNLIALHYRLSGQSILFSVRPDALQNGMDPAAFQGVAQSGEAALGYSVPNLLVEHSMRNPHVPPGFWRGVNVNHNAIYMECFMDELAHAAGQDPLEFRRKLMGKNPKHLAVLNAVAEKIGWTTPAPQGVYRGIAQVMGYGSYVAGAAEISVTDGSKIKVLRIVASTDPGYVVNPAQVERQIAGSFVYGLSALFYGGCTVKDGRIEQTNFDTFNSMRINEMPKVESVMVPSGGFWGGVGEPTIGVAAPAVLNAYFAATGKRIRSVPLRDQNISFA</sequence>
<dbReference type="Pfam" id="PF02738">
    <property type="entry name" value="MoCoBD_1"/>
    <property type="match status" value="1"/>
</dbReference>
<dbReference type="AlphaFoldDB" id="A0A5D3KGU3"/>
<dbReference type="SUPFAM" id="SSF56003">
    <property type="entry name" value="Molybdenum cofactor-binding domain"/>
    <property type="match status" value="2"/>
</dbReference>
<dbReference type="Gene3D" id="3.90.1170.50">
    <property type="entry name" value="Aldehyde oxidase/xanthine dehydrogenase, a/b hammerhead"/>
    <property type="match status" value="1"/>
</dbReference>
<dbReference type="PANTHER" id="PTHR47495:SF2">
    <property type="entry name" value="ALDEHYDE DEHYDROGENASE"/>
    <property type="match status" value="1"/>
</dbReference>
<evidence type="ECO:0000313" key="3">
    <source>
        <dbReference type="Proteomes" id="UP000324758"/>
    </source>
</evidence>
<dbReference type="EMBL" id="VSSS01000029">
    <property type="protein sequence ID" value="TYL94247.1"/>
    <property type="molecule type" value="Genomic_DNA"/>
</dbReference>
<dbReference type="InterPro" id="IPR037165">
    <property type="entry name" value="AldOxase/xan_DH_Mopterin-bd_sf"/>
</dbReference>
<reference evidence="2 3" key="1">
    <citation type="submission" date="2019-08" db="EMBL/GenBank/DDBJ databases">
        <title>Bradyrhizobium hipponensis sp. nov., a rhizobium isolated from a Lupinus angustifolius root nodule in Tunisia.</title>
        <authorList>
            <person name="Off K."/>
            <person name="Rejili M."/>
            <person name="Mars M."/>
            <person name="Brachmann A."/>
            <person name="Marin M."/>
        </authorList>
    </citation>
    <scope>NUCLEOTIDE SEQUENCE [LARGE SCALE GENOMIC DNA]</scope>
    <source>
        <strain evidence="2 3">CTAW71</strain>
    </source>
</reference>
<gene>
    <name evidence="2" type="ORF">FXB40_18435</name>
</gene>
<dbReference type="InterPro" id="IPR000674">
    <property type="entry name" value="Ald_Oxase/Xan_DH_a/b"/>
</dbReference>
<proteinExistence type="predicted"/>
<dbReference type="Proteomes" id="UP000324758">
    <property type="component" value="Unassembled WGS sequence"/>
</dbReference>
<evidence type="ECO:0000313" key="2">
    <source>
        <dbReference type="EMBL" id="TYL94247.1"/>
    </source>
</evidence>
<dbReference type="Pfam" id="PF20256">
    <property type="entry name" value="MoCoBD_2"/>
    <property type="match status" value="2"/>
</dbReference>
<organism evidence="2 3">
    <name type="scientific">Bradyrhizobium rifense</name>
    <dbReference type="NCBI Taxonomy" id="515499"/>
    <lineage>
        <taxon>Bacteria</taxon>
        <taxon>Pseudomonadati</taxon>
        <taxon>Pseudomonadota</taxon>
        <taxon>Alphaproteobacteria</taxon>
        <taxon>Hyphomicrobiales</taxon>
        <taxon>Nitrobacteraceae</taxon>
        <taxon>Bradyrhizobium</taxon>
    </lineage>
</organism>
<evidence type="ECO:0000259" key="1">
    <source>
        <dbReference type="SMART" id="SM01008"/>
    </source>
</evidence>
<dbReference type="InterPro" id="IPR006311">
    <property type="entry name" value="TAT_signal"/>
</dbReference>
<dbReference type="RefSeq" id="WP_148773615.1">
    <property type="nucleotide sequence ID" value="NZ_VSSS01000029.1"/>
</dbReference>
<dbReference type="PROSITE" id="PS51318">
    <property type="entry name" value="TAT"/>
    <property type="match status" value="1"/>
</dbReference>
<accession>A0A5D3KGU3</accession>
<dbReference type="GO" id="GO:0016491">
    <property type="term" value="F:oxidoreductase activity"/>
    <property type="evidence" value="ECO:0007669"/>
    <property type="project" value="InterPro"/>
</dbReference>
<dbReference type="PANTHER" id="PTHR47495">
    <property type="entry name" value="ALDEHYDE DEHYDROGENASE"/>
    <property type="match status" value="1"/>
</dbReference>
<dbReference type="OrthoDB" id="9767994at2"/>
<dbReference type="Gene3D" id="3.30.365.10">
    <property type="entry name" value="Aldehyde oxidase/xanthine dehydrogenase, molybdopterin binding domain"/>
    <property type="match status" value="4"/>
</dbReference>
<comment type="caution">
    <text evidence="2">The sequence shown here is derived from an EMBL/GenBank/DDBJ whole genome shotgun (WGS) entry which is preliminary data.</text>
</comment>